<accession>A0A3Q7HKC5</accession>
<dbReference type="AlphaFoldDB" id="A0A3Q7HKC5"/>
<proteinExistence type="predicted"/>
<dbReference type="InParanoid" id="A0A3Q7HKC5"/>
<name>A0A3Q7HKC5_SOLLC</name>
<evidence type="ECO:0000313" key="2">
    <source>
        <dbReference type="Proteomes" id="UP000004994"/>
    </source>
</evidence>
<protein>
    <submittedName>
        <fullName evidence="1">Uncharacterized protein</fullName>
    </submittedName>
</protein>
<keyword evidence="2" id="KW-1185">Reference proteome</keyword>
<dbReference type="Gramene" id="Solyc08g029343.1.1">
    <property type="protein sequence ID" value="Solyc08g029343.1.1"/>
    <property type="gene ID" value="Solyc08g029343.1"/>
</dbReference>
<dbReference type="EnsemblPlants" id="Solyc08g029343.1.1">
    <property type="protein sequence ID" value="Solyc08g029343.1.1"/>
    <property type="gene ID" value="Solyc08g029343.1"/>
</dbReference>
<sequence length="138" mass="16437">MHNVHARIEHMYILLNNLDQLVCPTENVMTELSSFFGTLRRNEALCPFDTLDLRRMDTKKGFVKLFKFRELLKYWKFEKFKKMSVTNSKNREKLMNPHTTRKKSFTLIGRKIKGICIHYGPLCGYKNKKTWSFVQGIE</sequence>
<dbReference type="Pfam" id="PF03004">
    <property type="entry name" value="Transposase_24"/>
    <property type="match status" value="1"/>
</dbReference>
<dbReference type="InterPro" id="IPR004252">
    <property type="entry name" value="Probable_transposase_24"/>
</dbReference>
<evidence type="ECO:0000313" key="1">
    <source>
        <dbReference type="EnsemblPlants" id="Solyc08g029343.1.1"/>
    </source>
</evidence>
<reference evidence="1" key="2">
    <citation type="submission" date="2019-01" db="UniProtKB">
        <authorList>
            <consortium name="EnsemblPlants"/>
        </authorList>
    </citation>
    <scope>IDENTIFICATION</scope>
    <source>
        <strain evidence="1">cv. Heinz 1706</strain>
    </source>
</reference>
<organism evidence="1">
    <name type="scientific">Solanum lycopersicum</name>
    <name type="common">Tomato</name>
    <name type="synonym">Lycopersicon esculentum</name>
    <dbReference type="NCBI Taxonomy" id="4081"/>
    <lineage>
        <taxon>Eukaryota</taxon>
        <taxon>Viridiplantae</taxon>
        <taxon>Streptophyta</taxon>
        <taxon>Embryophyta</taxon>
        <taxon>Tracheophyta</taxon>
        <taxon>Spermatophyta</taxon>
        <taxon>Magnoliopsida</taxon>
        <taxon>eudicotyledons</taxon>
        <taxon>Gunneridae</taxon>
        <taxon>Pentapetalae</taxon>
        <taxon>asterids</taxon>
        <taxon>lamiids</taxon>
        <taxon>Solanales</taxon>
        <taxon>Solanaceae</taxon>
        <taxon>Solanoideae</taxon>
        <taxon>Solaneae</taxon>
        <taxon>Solanum</taxon>
        <taxon>Solanum subgen. Lycopersicon</taxon>
    </lineage>
</organism>
<dbReference type="Proteomes" id="UP000004994">
    <property type="component" value="Chromosome 8"/>
</dbReference>
<reference evidence="1" key="1">
    <citation type="journal article" date="2012" name="Nature">
        <title>The tomato genome sequence provides insights into fleshy fruit evolution.</title>
        <authorList>
            <consortium name="Tomato Genome Consortium"/>
        </authorList>
    </citation>
    <scope>NUCLEOTIDE SEQUENCE [LARGE SCALE GENOMIC DNA]</scope>
    <source>
        <strain evidence="1">cv. Heinz 1706</strain>
    </source>
</reference>